<evidence type="ECO:0000313" key="2">
    <source>
        <dbReference type="EMBL" id="MDX6850749.1"/>
    </source>
</evidence>
<dbReference type="PANTHER" id="PTHR48098">
    <property type="entry name" value="ENTEROCHELIN ESTERASE-RELATED"/>
    <property type="match status" value="1"/>
</dbReference>
<dbReference type="SUPFAM" id="SSF53474">
    <property type="entry name" value="alpha/beta-Hydrolases"/>
    <property type="match status" value="1"/>
</dbReference>
<sequence length="353" mass="40572">MRTVFWVLVLVCTLCNGARAESGWRVETFTLQSTYLRENKLNLALERVIWVWLPPGYDASDKRYPVIHYIHNYAWTARQMHEVEHIGDVFQRALERGKTNEFIFVVGDYRATHTPGTFCGNNSVVGNWWDYTADELVSAVDERYRTLPDKDSRGLAGDFTGGYCAMRVAMERPGVFSSVYALHPVGTGTASGDEELISYPNWLELNTATSYDFLASTDGFTQAFLLMAQSHAPDLANPPFFANFMVKLKDGELVQDPEAIDQVRRNFMMANRIEQSVPALMQLRGLMFDWGRKDPNFGHVKGNRELTRTLDEYDVPHFSEEYRGSEWSEKWIEHGRVEDRMLPFFKRFLVSGQ</sequence>
<dbReference type="InterPro" id="IPR029058">
    <property type="entry name" value="AB_hydrolase_fold"/>
</dbReference>
<feature type="signal peptide" evidence="1">
    <location>
        <begin position="1"/>
        <end position="20"/>
    </location>
</feature>
<dbReference type="RefSeq" id="WP_302723372.1">
    <property type="nucleotide sequence ID" value="NZ_JAULRU010000617.1"/>
</dbReference>
<dbReference type="EMBL" id="JAXAFO010000031">
    <property type="protein sequence ID" value="MDX6850749.1"/>
    <property type="molecule type" value="Genomic_DNA"/>
</dbReference>
<dbReference type="Pfam" id="PF00756">
    <property type="entry name" value="Esterase"/>
    <property type="match status" value="1"/>
</dbReference>
<keyword evidence="3" id="KW-1185">Reference proteome</keyword>
<evidence type="ECO:0000313" key="3">
    <source>
        <dbReference type="Proteomes" id="UP001273505"/>
    </source>
</evidence>
<organism evidence="2 3">
    <name type="scientific">Gilvimarinus gilvus</name>
    <dbReference type="NCBI Taxonomy" id="3058038"/>
    <lineage>
        <taxon>Bacteria</taxon>
        <taxon>Pseudomonadati</taxon>
        <taxon>Pseudomonadota</taxon>
        <taxon>Gammaproteobacteria</taxon>
        <taxon>Cellvibrionales</taxon>
        <taxon>Cellvibrionaceae</taxon>
        <taxon>Gilvimarinus</taxon>
    </lineage>
</organism>
<comment type="caution">
    <text evidence="2">The sequence shown here is derived from an EMBL/GenBank/DDBJ whole genome shotgun (WGS) entry which is preliminary data.</text>
</comment>
<evidence type="ECO:0000256" key="1">
    <source>
        <dbReference type="SAM" id="SignalP"/>
    </source>
</evidence>
<protein>
    <submittedName>
        <fullName evidence="2">Alpha/beta hydrolase-fold protein</fullName>
    </submittedName>
</protein>
<dbReference type="GO" id="GO:0016787">
    <property type="term" value="F:hydrolase activity"/>
    <property type="evidence" value="ECO:0007669"/>
    <property type="project" value="UniProtKB-KW"/>
</dbReference>
<reference evidence="2 3" key="1">
    <citation type="submission" date="2023-11" db="EMBL/GenBank/DDBJ databases">
        <title>Gilvimarinus fulvus sp. nov., isolated from the surface of Kelp.</title>
        <authorList>
            <person name="Sun Y.Y."/>
            <person name="Gong Y."/>
            <person name="Du Z.J."/>
        </authorList>
    </citation>
    <scope>NUCLEOTIDE SEQUENCE [LARGE SCALE GENOMIC DNA]</scope>
    <source>
        <strain evidence="2 3">SDUM040013</strain>
    </source>
</reference>
<gene>
    <name evidence="2" type="ORF">SCD92_15350</name>
</gene>
<keyword evidence="2" id="KW-0378">Hydrolase</keyword>
<dbReference type="Proteomes" id="UP001273505">
    <property type="component" value="Unassembled WGS sequence"/>
</dbReference>
<name>A0ABU4S5Y4_9GAMM</name>
<dbReference type="InterPro" id="IPR000801">
    <property type="entry name" value="Esterase-like"/>
</dbReference>
<feature type="chain" id="PRO_5046394088" evidence="1">
    <location>
        <begin position="21"/>
        <end position="353"/>
    </location>
</feature>
<keyword evidence="1" id="KW-0732">Signal</keyword>
<dbReference type="InterPro" id="IPR050583">
    <property type="entry name" value="Mycobacterial_A85_antigen"/>
</dbReference>
<dbReference type="Gene3D" id="3.40.50.1820">
    <property type="entry name" value="alpha/beta hydrolase"/>
    <property type="match status" value="1"/>
</dbReference>
<proteinExistence type="predicted"/>
<accession>A0ABU4S5Y4</accession>